<dbReference type="GO" id="GO:0005737">
    <property type="term" value="C:cytoplasm"/>
    <property type="evidence" value="ECO:0007669"/>
    <property type="project" value="UniProtKB-SubCell"/>
</dbReference>
<dbReference type="HAMAP" id="MF_01384">
    <property type="entry name" value="UreD"/>
    <property type="match status" value="1"/>
</dbReference>
<dbReference type="RefSeq" id="WP_238478909.1">
    <property type="nucleotide sequence ID" value="NZ_CP064786.1"/>
</dbReference>
<dbReference type="PANTHER" id="PTHR33643">
    <property type="entry name" value="UREASE ACCESSORY PROTEIN D"/>
    <property type="match status" value="1"/>
</dbReference>
<evidence type="ECO:0000256" key="2">
    <source>
        <dbReference type="ARBA" id="ARBA00023186"/>
    </source>
</evidence>
<gene>
    <name evidence="4" type="primary">ureH</name>
    <name evidence="3" type="synonym">ureD</name>
    <name evidence="4" type="ORF">AArcS_0572</name>
</gene>
<dbReference type="AlphaFoldDB" id="A0A897MI44"/>
<comment type="subcellular location">
    <subcellularLocation>
        <location evidence="3">Cytoplasm</location>
    </subcellularLocation>
</comment>
<keyword evidence="3" id="KW-0963">Cytoplasm</keyword>
<evidence type="ECO:0000313" key="5">
    <source>
        <dbReference type="Proteomes" id="UP000663586"/>
    </source>
</evidence>
<dbReference type="Proteomes" id="UP000663586">
    <property type="component" value="Chromosome"/>
</dbReference>
<dbReference type="InterPro" id="IPR002669">
    <property type="entry name" value="UreD"/>
</dbReference>
<protein>
    <recommendedName>
        <fullName evidence="3">Urease accessory protein UreD</fullName>
    </recommendedName>
</protein>
<dbReference type="EMBL" id="CP064786">
    <property type="protein sequence ID" value="QSG01800.1"/>
    <property type="molecule type" value="Genomic_DNA"/>
</dbReference>
<evidence type="ECO:0000256" key="1">
    <source>
        <dbReference type="ARBA" id="ARBA00007177"/>
    </source>
</evidence>
<sequence>MSGLDTTPDGDGVTLPPAFAEYASEPLDQIPAGTVGKDGVLEARFVGGPSGTRMLRDYSRVPFHHTGPLGHDPCDGMASLCVQTPTGGVVQGDRHRLSVDAEAGALASVTGQGATKVHSMQANFAHLGVELTASSGSYLEYVPDPTILNRDARCLQTIDVAVDEDSTVLCTDTLVPDGLSEHAPFSFDRFHSSVTAESHGKRCLTDTVVLDPETRDPRTPGVFGEFGIVGTLYAISPGSDAATLSDTVHDRLADGQPTEEGPAGEILAGSSTLADDAGIAVRVLGDRSADVTATLGDAWDALRRHLIDAPAPDLRKF</sequence>
<keyword evidence="3" id="KW-0996">Nickel insertion</keyword>
<dbReference type="PANTHER" id="PTHR33643:SF1">
    <property type="entry name" value="UREASE ACCESSORY PROTEIN D"/>
    <property type="match status" value="1"/>
</dbReference>
<comment type="subunit">
    <text evidence="3">UreD, UreF and UreG form a complex that acts as a GTP-hydrolysis-dependent molecular chaperone, activating the urease apoprotein by helping to assemble the nickel containing metallocenter of UreC. The UreE protein probably delivers the nickel.</text>
</comment>
<dbReference type="Pfam" id="PF01774">
    <property type="entry name" value="UreD"/>
    <property type="match status" value="1"/>
</dbReference>
<name>A0A897MI44_9EURY</name>
<evidence type="ECO:0000313" key="4">
    <source>
        <dbReference type="EMBL" id="QSG01800.1"/>
    </source>
</evidence>
<evidence type="ECO:0000256" key="3">
    <source>
        <dbReference type="HAMAP-Rule" id="MF_01384"/>
    </source>
</evidence>
<keyword evidence="5" id="KW-1185">Reference proteome</keyword>
<dbReference type="GeneID" id="70683953"/>
<dbReference type="GO" id="GO:0016151">
    <property type="term" value="F:nickel cation binding"/>
    <property type="evidence" value="ECO:0007669"/>
    <property type="project" value="UniProtKB-UniRule"/>
</dbReference>
<comment type="similarity">
    <text evidence="1 3">Belongs to the UreD family.</text>
</comment>
<comment type="function">
    <text evidence="3">Required for maturation of urease via the functional incorporation of the urease nickel metallocenter.</text>
</comment>
<reference evidence="4" key="1">
    <citation type="submission" date="2020-11" db="EMBL/GenBank/DDBJ databases">
        <title>Carbohydrate-dependent, anaerobic sulfur respiration: A novel catabolism in halophilic archaea.</title>
        <authorList>
            <person name="Sorokin D.Y."/>
            <person name="Messina E."/>
            <person name="Smedile F."/>
            <person name="La Cono V."/>
            <person name="Hallsworth J.E."/>
            <person name="Yakimov M.M."/>
        </authorList>
    </citation>
    <scope>NUCLEOTIDE SEQUENCE</scope>
    <source>
        <strain evidence="4">AArc-S</strain>
    </source>
</reference>
<dbReference type="KEGG" id="hara:AArcS_0572"/>
<accession>A0A897MI44</accession>
<keyword evidence="2 3" id="KW-0143">Chaperone</keyword>
<proteinExistence type="inferred from homology"/>
<organism evidence="4 5">
    <name type="scientific">Natranaeroarchaeum sulfidigenes</name>
    <dbReference type="NCBI Taxonomy" id="2784880"/>
    <lineage>
        <taxon>Archaea</taxon>
        <taxon>Methanobacteriati</taxon>
        <taxon>Methanobacteriota</taxon>
        <taxon>Stenosarchaea group</taxon>
        <taxon>Halobacteria</taxon>
        <taxon>Halobacteriales</taxon>
        <taxon>Natronoarchaeaceae</taxon>
        <taxon>Natranaeroarchaeum</taxon>
    </lineage>
</organism>